<proteinExistence type="predicted"/>
<feature type="transmembrane region" description="Helical" evidence="1">
    <location>
        <begin position="6"/>
        <end position="32"/>
    </location>
</feature>
<keyword evidence="3" id="KW-1185">Reference proteome</keyword>
<sequence length="153" mass="15081">MPHPGAFGLLLTLHIVLAILVVGPLTLTCAAVPSLLRAGAGSLPALRVATRLVRGFAAASLLITLTGVAMVHEGSFGSVRSLGDTWLAASLVLWAVGCAACLGVVAPGLSRAATDIGAGGDGRGRLVPIAGGALVSTGCWLVIVALMVVKPGG</sequence>
<evidence type="ECO:0000313" key="3">
    <source>
        <dbReference type="Proteomes" id="UP000234331"/>
    </source>
</evidence>
<feature type="transmembrane region" description="Helical" evidence="1">
    <location>
        <begin position="91"/>
        <end position="114"/>
    </location>
</feature>
<evidence type="ECO:0000313" key="2">
    <source>
        <dbReference type="EMBL" id="SNQ46632.1"/>
    </source>
</evidence>
<evidence type="ECO:0000256" key="1">
    <source>
        <dbReference type="SAM" id="Phobius"/>
    </source>
</evidence>
<dbReference type="RefSeq" id="WP_101830618.1">
    <property type="nucleotide sequence ID" value="NZ_FZMO01000057.1"/>
</dbReference>
<feature type="transmembrane region" description="Helical" evidence="1">
    <location>
        <begin position="52"/>
        <end position="71"/>
    </location>
</feature>
<accession>A0A2I2KLU7</accession>
<feature type="transmembrane region" description="Helical" evidence="1">
    <location>
        <begin position="126"/>
        <end position="149"/>
    </location>
</feature>
<name>A0A2I2KLU7_9ACTN</name>
<gene>
    <name evidence="2" type="ORF">FRACA_150004</name>
</gene>
<protein>
    <submittedName>
        <fullName evidence="2">Putative integral membrane protein</fullName>
    </submittedName>
</protein>
<dbReference type="AlphaFoldDB" id="A0A2I2KLU7"/>
<organism evidence="2 3">
    <name type="scientific">Frankia canadensis</name>
    <dbReference type="NCBI Taxonomy" id="1836972"/>
    <lineage>
        <taxon>Bacteria</taxon>
        <taxon>Bacillati</taxon>
        <taxon>Actinomycetota</taxon>
        <taxon>Actinomycetes</taxon>
        <taxon>Frankiales</taxon>
        <taxon>Frankiaceae</taxon>
        <taxon>Frankia</taxon>
    </lineage>
</organism>
<dbReference type="OrthoDB" id="3213160at2"/>
<dbReference type="Proteomes" id="UP000234331">
    <property type="component" value="Unassembled WGS sequence"/>
</dbReference>
<keyword evidence="1" id="KW-0472">Membrane</keyword>
<keyword evidence="1" id="KW-1133">Transmembrane helix</keyword>
<keyword evidence="1" id="KW-0812">Transmembrane</keyword>
<reference evidence="2 3" key="1">
    <citation type="submission" date="2017-06" db="EMBL/GenBank/DDBJ databases">
        <authorList>
            <person name="Kim H.J."/>
            <person name="Triplett B.A."/>
        </authorList>
    </citation>
    <scope>NUCLEOTIDE SEQUENCE [LARGE SCALE GENOMIC DNA]</scope>
    <source>
        <strain evidence="2">FRACA_ARgP5</strain>
    </source>
</reference>
<dbReference type="EMBL" id="FZMO01000057">
    <property type="protein sequence ID" value="SNQ46632.1"/>
    <property type="molecule type" value="Genomic_DNA"/>
</dbReference>